<evidence type="ECO:0000313" key="3">
    <source>
        <dbReference type="Proteomes" id="UP001217089"/>
    </source>
</evidence>
<accession>A0ABQ9FST0</accession>
<dbReference type="EMBL" id="JARBDR010000141">
    <property type="protein sequence ID" value="KAJ8320329.1"/>
    <property type="molecule type" value="Genomic_DNA"/>
</dbReference>
<protein>
    <submittedName>
        <fullName evidence="2">Uncharacterized protein</fullName>
    </submittedName>
</protein>
<dbReference type="Proteomes" id="UP001217089">
    <property type="component" value="Unassembled WGS sequence"/>
</dbReference>
<evidence type="ECO:0000313" key="2">
    <source>
        <dbReference type="EMBL" id="KAJ8320329.1"/>
    </source>
</evidence>
<comment type="caution">
    <text evidence="2">The sequence shown here is derived from an EMBL/GenBank/DDBJ whole genome shotgun (WGS) entry which is preliminary data.</text>
</comment>
<feature type="chain" id="PRO_5045789297" evidence="1">
    <location>
        <begin position="22"/>
        <end position="101"/>
    </location>
</feature>
<proteinExistence type="predicted"/>
<keyword evidence="3" id="KW-1185">Reference proteome</keyword>
<organism evidence="2 3">
    <name type="scientific">Tegillarca granosa</name>
    <name type="common">Malaysian cockle</name>
    <name type="synonym">Anadara granosa</name>
    <dbReference type="NCBI Taxonomy" id="220873"/>
    <lineage>
        <taxon>Eukaryota</taxon>
        <taxon>Metazoa</taxon>
        <taxon>Spiralia</taxon>
        <taxon>Lophotrochozoa</taxon>
        <taxon>Mollusca</taxon>
        <taxon>Bivalvia</taxon>
        <taxon>Autobranchia</taxon>
        <taxon>Pteriomorphia</taxon>
        <taxon>Arcoida</taxon>
        <taxon>Arcoidea</taxon>
        <taxon>Arcidae</taxon>
        <taxon>Tegillarca</taxon>
    </lineage>
</organism>
<feature type="signal peptide" evidence="1">
    <location>
        <begin position="1"/>
        <end position="21"/>
    </location>
</feature>
<sequence>MLKFLKVLIIISVICIEICSCRRRHFNVGGIQNPTNFLGLSNTRARRIGDTRTPWPAVCPKIQSIKGTCIPFSLGSGQEAAAVCAYCQHIGYQFCINLFCA</sequence>
<name>A0ABQ9FST0_TEGGR</name>
<evidence type="ECO:0000256" key="1">
    <source>
        <dbReference type="SAM" id="SignalP"/>
    </source>
</evidence>
<reference evidence="2 3" key="1">
    <citation type="submission" date="2022-12" db="EMBL/GenBank/DDBJ databases">
        <title>Chromosome-level genome of Tegillarca granosa.</title>
        <authorList>
            <person name="Kim J."/>
        </authorList>
    </citation>
    <scope>NUCLEOTIDE SEQUENCE [LARGE SCALE GENOMIC DNA]</scope>
    <source>
        <strain evidence="2">Teg-2019</strain>
        <tissue evidence="2">Adductor muscle</tissue>
    </source>
</reference>
<keyword evidence="1" id="KW-0732">Signal</keyword>
<gene>
    <name evidence="2" type="ORF">KUTeg_001916</name>
</gene>